<organism evidence="1 2">
    <name type="scientific">Sistotremastrum suecicum HHB10207 ss-3</name>
    <dbReference type="NCBI Taxonomy" id="1314776"/>
    <lineage>
        <taxon>Eukaryota</taxon>
        <taxon>Fungi</taxon>
        <taxon>Dikarya</taxon>
        <taxon>Basidiomycota</taxon>
        <taxon>Agaricomycotina</taxon>
        <taxon>Agaricomycetes</taxon>
        <taxon>Sistotremastrales</taxon>
        <taxon>Sistotremastraceae</taxon>
        <taxon>Sistotremastrum</taxon>
    </lineage>
</organism>
<accession>A0A166B1L8</accession>
<evidence type="ECO:0000313" key="2">
    <source>
        <dbReference type="Proteomes" id="UP000076798"/>
    </source>
</evidence>
<dbReference type="Proteomes" id="UP000076798">
    <property type="component" value="Unassembled WGS sequence"/>
</dbReference>
<keyword evidence="2" id="KW-1185">Reference proteome</keyword>
<sequence>MKIWRARPVSDVRGRRTAINKVRLRHNLSRVRWSVRHASWTKPGTMICLRIRGTSYAISLSGPERQVIRHDRGYRHLIALSHPHGERGSTDSHRKQALIDDGRKISLDGLSAPPSEYQHHSSCHLRLGFWRFRFAAVLVLSCSTPEPIVRLFERGYSHHDPYVMPTGCLPLLEGLSHSGLDTYRPVTLLASVRSRTHLLAHSHHGLL</sequence>
<gene>
    <name evidence="1" type="ORF">SISSUDRAFT_122136</name>
</gene>
<name>A0A166B1L8_9AGAM</name>
<dbReference type="AlphaFoldDB" id="A0A166B1L8"/>
<evidence type="ECO:0000313" key="1">
    <source>
        <dbReference type="EMBL" id="KZT35915.1"/>
    </source>
</evidence>
<protein>
    <submittedName>
        <fullName evidence="1">Uncharacterized protein</fullName>
    </submittedName>
</protein>
<dbReference type="EMBL" id="KV428124">
    <property type="protein sequence ID" value="KZT35915.1"/>
    <property type="molecule type" value="Genomic_DNA"/>
</dbReference>
<proteinExistence type="predicted"/>
<reference evidence="1 2" key="1">
    <citation type="journal article" date="2016" name="Mol. Biol. Evol.">
        <title>Comparative Genomics of Early-Diverging Mushroom-Forming Fungi Provides Insights into the Origins of Lignocellulose Decay Capabilities.</title>
        <authorList>
            <person name="Nagy L.G."/>
            <person name="Riley R."/>
            <person name="Tritt A."/>
            <person name="Adam C."/>
            <person name="Daum C."/>
            <person name="Floudas D."/>
            <person name="Sun H."/>
            <person name="Yadav J.S."/>
            <person name="Pangilinan J."/>
            <person name="Larsson K.H."/>
            <person name="Matsuura K."/>
            <person name="Barry K."/>
            <person name="Labutti K."/>
            <person name="Kuo R."/>
            <person name="Ohm R.A."/>
            <person name="Bhattacharya S.S."/>
            <person name="Shirouzu T."/>
            <person name="Yoshinaga Y."/>
            <person name="Martin F.M."/>
            <person name="Grigoriev I.V."/>
            <person name="Hibbett D.S."/>
        </authorList>
    </citation>
    <scope>NUCLEOTIDE SEQUENCE [LARGE SCALE GENOMIC DNA]</scope>
    <source>
        <strain evidence="1 2">HHB10207 ss-3</strain>
    </source>
</reference>